<dbReference type="PANTHER" id="PTHR43046">
    <property type="entry name" value="GDP-MANNOSE MANNOSYL HYDROLASE"/>
    <property type="match status" value="1"/>
</dbReference>
<dbReference type="InterPro" id="IPR015797">
    <property type="entry name" value="NUDIX_hydrolase-like_dom_sf"/>
</dbReference>
<comment type="cofactor">
    <cofactor evidence="1">
        <name>Mg(2+)</name>
        <dbReference type="ChEBI" id="CHEBI:18420"/>
    </cofactor>
</comment>
<evidence type="ECO:0000313" key="5">
    <source>
        <dbReference type="Proteomes" id="UP001589818"/>
    </source>
</evidence>
<dbReference type="EMBL" id="JBHLVF010000041">
    <property type="protein sequence ID" value="MFC0394421.1"/>
    <property type="molecule type" value="Genomic_DNA"/>
</dbReference>
<dbReference type="SUPFAM" id="SSF55811">
    <property type="entry name" value="Nudix"/>
    <property type="match status" value="1"/>
</dbReference>
<dbReference type="RefSeq" id="WP_204815561.1">
    <property type="nucleotide sequence ID" value="NZ_JANHOF010000001.1"/>
</dbReference>
<evidence type="ECO:0000259" key="3">
    <source>
        <dbReference type="PROSITE" id="PS51462"/>
    </source>
</evidence>
<dbReference type="Gene3D" id="3.90.79.10">
    <property type="entry name" value="Nucleoside Triphosphate Pyrophosphohydrolase"/>
    <property type="match status" value="1"/>
</dbReference>
<dbReference type="InterPro" id="IPR020084">
    <property type="entry name" value="NUDIX_hydrolase_CS"/>
</dbReference>
<keyword evidence="5" id="KW-1185">Reference proteome</keyword>
<dbReference type="PROSITE" id="PS00893">
    <property type="entry name" value="NUDIX_BOX"/>
    <property type="match status" value="1"/>
</dbReference>
<proteinExistence type="predicted"/>
<name>A0ABV6JF48_9BACL</name>
<feature type="domain" description="Nudix hydrolase" evidence="3">
    <location>
        <begin position="4"/>
        <end position="135"/>
    </location>
</feature>
<evidence type="ECO:0000256" key="1">
    <source>
        <dbReference type="ARBA" id="ARBA00001946"/>
    </source>
</evidence>
<dbReference type="PANTHER" id="PTHR43046:SF14">
    <property type="entry name" value="MUTT_NUDIX FAMILY PROTEIN"/>
    <property type="match status" value="1"/>
</dbReference>
<keyword evidence="2" id="KW-0378">Hydrolase</keyword>
<evidence type="ECO:0000256" key="2">
    <source>
        <dbReference type="ARBA" id="ARBA00022801"/>
    </source>
</evidence>
<organism evidence="4 5">
    <name type="scientific">Paenibacillus mendelii</name>
    <dbReference type="NCBI Taxonomy" id="206163"/>
    <lineage>
        <taxon>Bacteria</taxon>
        <taxon>Bacillati</taxon>
        <taxon>Bacillota</taxon>
        <taxon>Bacilli</taxon>
        <taxon>Bacillales</taxon>
        <taxon>Paenibacillaceae</taxon>
        <taxon>Paenibacillus</taxon>
    </lineage>
</organism>
<dbReference type="Pfam" id="PF00293">
    <property type="entry name" value="NUDIX"/>
    <property type="match status" value="1"/>
</dbReference>
<dbReference type="PROSITE" id="PS51462">
    <property type="entry name" value="NUDIX"/>
    <property type="match status" value="1"/>
</dbReference>
<reference evidence="4 5" key="1">
    <citation type="submission" date="2024-09" db="EMBL/GenBank/DDBJ databases">
        <authorList>
            <person name="Sun Q."/>
            <person name="Mori K."/>
        </authorList>
    </citation>
    <scope>NUCLEOTIDE SEQUENCE [LARGE SCALE GENOMIC DNA]</scope>
    <source>
        <strain evidence="4 5">CCM 4839</strain>
    </source>
</reference>
<sequence length="149" mass="17432">MSKPLLRAEGIIMDENNKVLVQCDSEESFYRFPGGTVEFRETAAHAIARELMEEFDLGVEVGKLAAVSESILEYDGIQRHDCTLIHWCKLVDEWCEKDAIWHNEHPDIKLVWRTFEQLEARPVYPEGMVDFLMECDRSRTEHRVLIKSY</sequence>
<protein>
    <submittedName>
        <fullName evidence="4">NUDIX domain-containing protein</fullName>
    </submittedName>
</protein>
<gene>
    <name evidence="4" type="ORF">ACFFJ8_24070</name>
</gene>
<accession>A0ABV6JF48</accession>
<dbReference type="InterPro" id="IPR000086">
    <property type="entry name" value="NUDIX_hydrolase_dom"/>
</dbReference>
<dbReference type="Proteomes" id="UP001589818">
    <property type="component" value="Unassembled WGS sequence"/>
</dbReference>
<evidence type="ECO:0000313" key="4">
    <source>
        <dbReference type="EMBL" id="MFC0394421.1"/>
    </source>
</evidence>
<comment type="caution">
    <text evidence="4">The sequence shown here is derived from an EMBL/GenBank/DDBJ whole genome shotgun (WGS) entry which is preliminary data.</text>
</comment>